<organism evidence="3 4">
    <name type="scientific">Nesterenkonia lacusekhoensis</name>
    <dbReference type="NCBI Taxonomy" id="150832"/>
    <lineage>
        <taxon>Bacteria</taxon>
        <taxon>Bacillati</taxon>
        <taxon>Actinomycetota</taxon>
        <taxon>Actinomycetes</taxon>
        <taxon>Micrococcales</taxon>
        <taxon>Micrococcaceae</taxon>
        <taxon>Nesterenkonia</taxon>
    </lineage>
</organism>
<keyword evidence="4" id="KW-1185">Reference proteome</keyword>
<dbReference type="RefSeq" id="WP_210048774.1">
    <property type="nucleotide sequence ID" value="NZ_JAGINX010000001.1"/>
</dbReference>
<keyword evidence="2" id="KW-0812">Transmembrane</keyword>
<feature type="region of interest" description="Disordered" evidence="1">
    <location>
        <begin position="86"/>
        <end position="138"/>
    </location>
</feature>
<dbReference type="Proteomes" id="UP001519331">
    <property type="component" value="Unassembled WGS sequence"/>
</dbReference>
<sequence length="138" mass="14349">MPLSEREQRMLKELEDQLQSEDPSFASSMQEAPAGKLNVRNLVLGLLVAVGGIGVLIFGIYNQWIWLGVIGFLIMGLGVYFATTGGPSGSDSSADGGNGSGGNGGGGGGGGPRSSTPSPSGSFMSGLEQRWDERRRQD</sequence>
<dbReference type="Pfam" id="PF11239">
    <property type="entry name" value="DUF3040"/>
    <property type="match status" value="1"/>
</dbReference>
<feature type="compositionally biased region" description="Low complexity" evidence="1">
    <location>
        <begin position="113"/>
        <end position="126"/>
    </location>
</feature>
<evidence type="ECO:0000313" key="4">
    <source>
        <dbReference type="Proteomes" id="UP001519331"/>
    </source>
</evidence>
<name>A0ABS4T1U4_9MICC</name>
<reference evidence="3 4" key="1">
    <citation type="submission" date="2021-03" db="EMBL/GenBank/DDBJ databases">
        <title>Sequencing the genomes of 1000 actinobacteria strains.</title>
        <authorList>
            <person name="Klenk H.-P."/>
        </authorList>
    </citation>
    <scope>NUCLEOTIDE SEQUENCE [LARGE SCALE GENOMIC DNA]</scope>
    <source>
        <strain evidence="3 4">DSM 12544</strain>
    </source>
</reference>
<accession>A0ABS4T1U4</accession>
<feature type="compositionally biased region" description="Gly residues" evidence="1">
    <location>
        <begin position="96"/>
        <end position="112"/>
    </location>
</feature>
<feature type="compositionally biased region" description="Basic and acidic residues" evidence="1">
    <location>
        <begin position="1"/>
        <end position="15"/>
    </location>
</feature>
<proteinExistence type="predicted"/>
<evidence type="ECO:0000256" key="2">
    <source>
        <dbReference type="SAM" id="Phobius"/>
    </source>
</evidence>
<feature type="transmembrane region" description="Helical" evidence="2">
    <location>
        <begin position="64"/>
        <end position="83"/>
    </location>
</feature>
<feature type="transmembrane region" description="Helical" evidence="2">
    <location>
        <begin position="39"/>
        <end position="58"/>
    </location>
</feature>
<dbReference type="InterPro" id="IPR021401">
    <property type="entry name" value="DUF3040"/>
</dbReference>
<keyword evidence="2" id="KW-0472">Membrane</keyword>
<protein>
    <submittedName>
        <fullName evidence="3">F0F1-type ATP synthase assembly protein I</fullName>
    </submittedName>
</protein>
<comment type="caution">
    <text evidence="3">The sequence shown here is derived from an EMBL/GenBank/DDBJ whole genome shotgun (WGS) entry which is preliminary data.</text>
</comment>
<feature type="region of interest" description="Disordered" evidence="1">
    <location>
        <begin position="1"/>
        <end position="23"/>
    </location>
</feature>
<evidence type="ECO:0000256" key="1">
    <source>
        <dbReference type="SAM" id="MobiDB-lite"/>
    </source>
</evidence>
<evidence type="ECO:0000313" key="3">
    <source>
        <dbReference type="EMBL" id="MBP2318427.1"/>
    </source>
</evidence>
<dbReference type="EMBL" id="JAGINX010000001">
    <property type="protein sequence ID" value="MBP2318427.1"/>
    <property type="molecule type" value="Genomic_DNA"/>
</dbReference>
<keyword evidence="2" id="KW-1133">Transmembrane helix</keyword>
<feature type="compositionally biased region" description="Basic and acidic residues" evidence="1">
    <location>
        <begin position="129"/>
        <end position="138"/>
    </location>
</feature>
<gene>
    <name evidence="3" type="ORF">JOF45_001446</name>
</gene>